<sequence>MGICGSKSRVAPTVIAEVKQEPSDIRNSTTDATEERIKALWVRTKLPA</sequence>
<evidence type="ECO:0000313" key="1">
    <source>
        <dbReference type="EMBL" id="QHU11179.1"/>
    </source>
</evidence>
<name>A0A6C0K0F1_9ZZZZ</name>
<reference evidence="1" key="1">
    <citation type="journal article" date="2020" name="Nature">
        <title>Giant virus diversity and host interactions through global metagenomics.</title>
        <authorList>
            <person name="Schulz F."/>
            <person name="Roux S."/>
            <person name="Paez-Espino D."/>
            <person name="Jungbluth S."/>
            <person name="Walsh D.A."/>
            <person name="Denef V.J."/>
            <person name="McMahon K.D."/>
            <person name="Konstantinidis K.T."/>
            <person name="Eloe-Fadrosh E.A."/>
            <person name="Kyrpides N.C."/>
            <person name="Woyke T."/>
        </authorList>
    </citation>
    <scope>NUCLEOTIDE SEQUENCE</scope>
    <source>
        <strain evidence="1">GVMAG-S-1101165-84</strain>
    </source>
</reference>
<proteinExistence type="predicted"/>
<dbReference type="EMBL" id="MN740779">
    <property type="protein sequence ID" value="QHU11179.1"/>
    <property type="molecule type" value="Genomic_DNA"/>
</dbReference>
<accession>A0A6C0K0F1</accession>
<organism evidence="1">
    <name type="scientific">viral metagenome</name>
    <dbReference type="NCBI Taxonomy" id="1070528"/>
    <lineage>
        <taxon>unclassified sequences</taxon>
        <taxon>metagenomes</taxon>
        <taxon>organismal metagenomes</taxon>
    </lineage>
</organism>
<dbReference type="AlphaFoldDB" id="A0A6C0K0F1"/>
<protein>
    <submittedName>
        <fullName evidence="1">Uncharacterized protein</fullName>
    </submittedName>
</protein>